<feature type="compositionally biased region" description="Gly residues" evidence="5">
    <location>
        <begin position="427"/>
        <end position="459"/>
    </location>
</feature>
<dbReference type="SMART" id="SM00382">
    <property type="entry name" value="AAA"/>
    <property type="match status" value="1"/>
</dbReference>
<feature type="compositionally biased region" description="Basic and acidic residues" evidence="5">
    <location>
        <begin position="402"/>
        <end position="411"/>
    </location>
</feature>
<sequence length="797" mass="81238">MTTYPFSAVLGMDDMRLALLLNAVSPAIGGVLVRGEKGTAKSTAVRALAALLPPVDRVAGCRFACDPAVPDPSCPDGPHPGAPAVERRPARLVELPVGAAEDRVVGSLDLEKALGEGVRAFEPGLLAAAHRGVLYVDEVNLLHDHLVDLLLDAAAMGRCHVEREGVSVSHASRFLLVGTMNPEEGELRPQLLDRFGLTVEVGASRDPAVRVEVVRRRLAADADPAGFAARWAEADAQVARRVAVARQRLANVLLPDAALRQIAEVCAAFDVDGMRADIVTARTALAHAAWHGRDAVTVEDVRVAARLALPHRRRRDPFDTPGLDEKRLDEALDRVRDDDPDDDPGGSGGPDGGPGSGPAGGGSGGPNGGPDAGGGAPDDGDAGGSAPAGGHGEAAHGPGPGRDGDPGRDGGDGTWPDRPGEGDRPDGPGGEGDWPDGPGGGDAGPGRGTPAGPSGAGGGDTDEEAPARARPGDAGQAVAVPRQGLKARLLTAPGVGDGVPGRRSRARTGRGRTTGARVPTGRSGALHLPATVRAAAPHQAARGRVCGPLRLRPDDVREAVREGREGNLVLFVVDASGSMGARTRMAAVKGAVLALLTDAYQRRDKVAVVAFRGAAAQTLLPATSSVLAASARLAELPTGGRTPLAEGLLAAAELLRVERLRDPRRRPLVLVVTDGRATAGDRPLDRAARAAAVLAATGAPCVVVDCESGPVRLGLARRLAAQLDAAHHRLDEVTTAPLATLAAGRPTPAPASRRAPHARSAADLGDERPPEGPFPTKIAAAATATAVGGGGENRSVA</sequence>
<organism evidence="7 8">
    <name type="scientific">Micromonospora echinofusca</name>
    <dbReference type="NCBI Taxonomy" id="47858"/>
    <lineage>
        <taxon>Bacteria</taxon>
        <taxon>Bacillati</taxon>
        <taxon>Actinomycetota</taxon>
        <taxon>Actinomycetes</taxon>
        <taxon>Micromonosporales</taxon>
        <taxon>Micromonosporaceae</taxon>
        <taxon>Micromonospora</taxon>
    </lineage>
</organism>
<dbReference type="SMART" id="SM00327">
    <property type="entry name" value="VWA"/>
    <property type="match status" value="1"/>
</dbReference>
<dbReference type="Gene3D" id="1.10.8.80">
    <property type="entry name" value="Magnesium chelatase subunit I, C-Terminal domain"/>
    <property type="match status" value="1"/>
</dbReference>
<feature type="domain" description="VWFA" evidence="6">
    <location>
        <begin position="568"/>
        <end position="704"/>
    </location>
</feature>
<feature type="region of interest" description="Disordered" evidence="5">
    <location>
        <begin position="737"/>
        <end position="797"/>
    </location>
</feature>
<dbReference type="PANTHER" id="PTHR35023:SF1">
    <property type="entry name" value="MG-PROTOPORPHYRIN IX CHELATASE"/>
    <property type="match status" value="1"/>
</dbReference>
<gene>
    <name evidence="7" type="ORF">GA0070610_2233</name>
</gene>
<evidence type="ECO:0000256" key="3">
    <source>
        <dbReference type="ARBA" id="ARBA00022840"/>
    </source>
</evidence>
<evidence type="ECO:0000256" key="4">
    <source>
        <dbReference type="ARBA" id="ARBA00030759"/>
    </source>
</evidence>
<dbReference type="Proteomes" id="UP000198251">
    <property type="component" value="Chromosome I"/>
</dbReference>
<accession>A0A1C5G8B8</accession>
<protein>
    <recommendedName>
        <fullName evidence="4">Mg-protoporphyrin IX chelatase</fullName>
    </recommendedName>
</protein>
<feature type="compositionally biased region" description="Gly residues" evidence="5">
    <location>
        <begin position="787"/>
        <end position="797"/>
    </location>
</feature>
<feature type="compositionally biased region" description="Low complexity" evidence="5">
    <location>
        <begin position="511"/>
        <end position="522"/>
    </location>
</feature>
<feature type="compositionally biased region" description="Basic and acidic residues" evidence="5">
    <location>
        <begin position="323"/>
        <end position="337"/>
    </location>
</feature>
<dbReference type="SUPFAM" id="SSF52540">
    <property type="entry name" value="P-loop containing nucleoside triphosphate hydrolases"/>
    <property type="match status" value="1"/>
</dbReference>
<dbReference type="InterPro" id="IPR002035">
    <property type="entry name" value="VWF_A"/>
</dbReference>
<dbReference type="Pfam" id="PF01078">
    <property type="entry name" value="Mg_chelatase"/>
    <property type="match status" value="1"/>
</dbReference>
<dbReference type="AlphaFoldDB" id="A0A1C5G8B8"/>
<proteinExistence type="inferred from homology"/>
<evidence type="ECO:0000313" key="8">
    <source>
        <dbReference type="Proteomes" id="UP000198251"/>
    </source>
</evidence>
<dbReference type="InterPro" id="IPR003593">
    <property type="entry name" value="AAA+_ATPase"/>
</dbReference>
<feature type="region of interest" description="Disordered" evidence="5">
    <location>
        <begin position="314"/>
        <end position="478"/>
    </location>
</feature>
<evidence type="ECO:0000313" key="7">
    <source>
        <dbReference type="EMBL" id="SCG15981.1"/>
    </source>
</evidence>
<dbReference type="GO" id="GO:0005524">
    <property type="term" value="F:ATP binding"/>
    <property type="evidence" value="ECO:0007669"/>
    <property type="project" value="UniProtKB-KW"/>
</dbReference>
<evidence type="ECO:0000259" key="6">
    <source>
        <dbReference type="PROSITE" id="PS50234"/>
    </source>
</evidence>
<evidence type="ECO:0000256" key="1">
    <source>
        <dbReference type="ARBA" id="ARBA00005799"/>
    </source>
</evidence>
<dbReference type="Gene3D" id="3.40.50.300">
    <property type="entry name" value="P-loop containing nucleotide triphosphate hydrolases"/>
    <property type="match status" value="1"/>
</dbReference>
<feature type="compositionally biased region" description="Low complexity" evidence="5">
    <location>
        <begin position="742"/>
        <end position="762"/>
    </location>
</feature>
<keyword evidence="3" id="KW-0067">ATP-binding</keyword>
<evidence type="ECO:0000256" key="2">
    <source>
        <dbReference type="ARBA" id="ARBA00022741"/>
    </source>
</evidence>
<dbReference type="PROSITE" id="PS50234">
    <property type="entry name" value="VWFA"/>
    <property type="match status" value="1"/>
</dbReference>
<comment type="similarity">
    <text evidence="1">Belongs to the Mg-chelatase subunits D/I family.</text>
</comment>
<dbReference type="InterPro" id="IPR052989">
    <property type="entry name" value="Mg-chelatase_DI-like"/>
</dbReference>
<feature type="compositionally biased region" description="Gly residues" evidence="5">
    <location>
        <begin position="345"/>
        <end position="392"/>
    </location>
</feature>
<keyword evidence="2" id="KW-0547">Nucleotide-binding</keyword>
<dbReference type="InterPro" id="IPR036465">
    <property type="entry name" value="vWFA_dom_sf"/>
</dbReference>
<dbReference type="Pfam" id="PF17863">
    <property type="entry name" value="AAA_lid_2"/>
    <property type="match status" value="1"/>
</dbReference>
<reference evidence="7 8" key="1">
    <citation type="submission" date="2016-06" db="EMBL/GenBank/DDBJ databases">
        <authorList>
            <person name="Kjaerup R.B."/>
            <person name="Dalgaard T.S."/>
            <person name="Juul-Madsen H.R."/>
        </authorList>
    </citation>
    <scope>NUCLEOTIDE SEQUENCE [LARGE SCALE GENOMIC DNA]</scope>
    <source>
        <strain evidence="7 8">DSM 43913</strain>
    </source>
</reference>
<dbReference type="InterPro" id="IPR027417">
    <property type="entry name" value="P-loop_NTPase"/>
</dbReference>
<feature type="region of interest" description="Disordered" evidence="5">
    <location>
        <begin position="490"/>
        <end position="523"/>
    </location>
</feature>
<dbReference type="Pfam" id="PF13519">
    <property type="entry name" value="VWA_2"/>
    <property type="match status" value="1"/>
</dbReference>
<dbReference type="EMBL" id="LT607733">
    <property type="protein sequence ID" value="SCG15981.1"/>
    <property type="molecule type" value="Genomic_DNA"/>
</dbReference>
<dbReference type="InterPro" id="IPR041628">
    <property type="entry name" value="ChlI/MoxR_AAA_lid"/>
</dbReference>
<name>A0A1C5G8B8_MICEH</name>
<evidence type="ECO:0000256" key="5">
    <source>
        <dbReference type="SAM" id="MobiDB-lite"/>
    </source>
</evidence>
<dbReference type="InterPro" id="IPR000523">
    <property type="entry name" value="Mg_chelatse_chII-like_cat_dom"/>
</dbReference>
<dbReference type="Gene3D" id="3.40.50.410">
    <property type="entry name" value="von Willebrand factor, type A domain"/>
    <property type="match status" value="1"/>
</dbReference>
<dbReference type="PANTHER" id="PTHR35023">
    <property type="entry name" value="CHELATASE-RELATED"/>
    <property type="match status" value="1"/>
</dbReference>
<dbReference type="SUPFAM" id="SSF53300">
    <property type="entry name" value="vWA-like"/>
    <property type="match status" value="1"/>
</dbReference>
<keyword evidence="8" id="KW-1185">Reference proteome</keyword>